<dbReference type="Pfam" id="PF01743">
    <property type="entry name" value="PolyA_pol"/>
    <property type="match status" value="1"/>
</dbReference>
<feature type="domain" description="Poly A polymerase head" evidence="13">
    <location>
        <begin position="35"/>
        <end position="160"/>
    </location>
</feature>
<evidence type="ECO:0000256" key="9">
    <source>
        <dbReference type="ARBA" id="ARBA00022842"/>
    </source>
</evidence>
<evidence type="ECO:0000256" key="1">
    <source>
        <dbReference type="ARBA" id="ARBA00001946"/>
    </source>
</evidence>
<dbReference type="InterPro" id="IPR002646">
    <property type="entry name" value="PolA_pol_head_dom"/>
</dbReference>
<keyword evidence="4 11" id="KW-0808">Transferase</keyword>
<evidence type="ECO:0000259" key="13">
    <source>
        <dbReference type="Pfam" id="PF01743"/>
    </source>
</evidence>
<keyword evidence="5" id="KW-0819">tRNA processing</keyword>
<feature type="compositionally biased region" description="Low complexity" evidence="12">
    <location>
        <begin position="503"/>
        <end position="513"/>
    </location>
</feature>
<dbReference type="CDD" id="cd05398">
    <property type="entry name" value="NT_ClassII-CCAase"/>
    <property type="match status" value="1"/>
</dbReference>
<comment type="caution">
    <text evidence="14">The sequence shown here is derived from an EMBL/GenBank/DDBJ whole genome shotgun (WGS) entry which is preliminary data.</text>
</comment>
<dbReference type="Gene3D" id="3.30.460.10">
    <property type="entry name" value="Beta Polymerase, domain 2"/>
    <property type="match status" value="1"/>
</dbReference>
<gene>
    <name evidence="14" type="ORF">C7378_3370</name>
</gene>
<feature type="compositionally biased region" description="Low complexity" evidence="12">
    <location>
        <begin position="606"/>
        <end position="620"/>
    </location>
</feature>
<proteinExistence type="inferred from homology"/>
<evidence type="ECO:0000256" key="6">
    <source>
        <dbReference type="ARBA" id="ARBA00022695"/>
    </source>
</evidence>
<evidence type="ECO:0000256" key="5">
    <source>
        <dbReference type="ARBA" id="ARBA00022694"/>
    </source>
</evidence>
<evidence type="ECO:0000256" key="3">
    <source>
        <dbReference type="ARBA" id="ARBA00022555"/>
    </source>
</evidence>
<evidence type="ECO:0000256" key="8">
    <source>
        <dbReference type="ARBA" id="ARBA00022741"/>
    </source>
</evidence>
<keyword evidence="8" id="KW-0547">Nucleotide-binding</keyword>
<keyword evidence="3" id="KW-0820">tRNA-binding</keyword>
<comment type="cofactor">
    <cofactor evidence="1">
        <name>Mg(2+)</name>
        <dbReference type="ChEBI" id="CHEBI:18420"/>
    </cofactor>
</comment>
<dbReference type="GO" id="GO:0000049">
    <property type="term" value="F:tRNA binding"/>
    <property type="evidence" value="ECO:0007669"/>
    <property type="project" value="UniProtKB-KW"/>
</dbReference>
<dbReference type="OrthoDB" id="9805698at2"/>
<dbReference type="Gene3D" id="1.10.3090.10">
    <property type="entry name" value="cca-adding enzyme, domain 2"/>
    <property type="match status" value="1"/>
</dbReference>
<dbReference type="GO" id="GO:0008033">
    <property type="term" value="P:tRNA processing"/>
    <property type="evidence" value="ECO:0007669"/>
    <property type="project" value="UniProtKB-KW"/>
</dbReference>
<dbReference type="RefSeq" id="WP_131999187.1">
    <property type="nucleotide sequence ID" value="NZ_SMGK01000007.1"/>
</dbReference>
<evidence type="ECO:0000313" key="14">
    <source>
        <dbReference type="EMBL" id="TCK70215.1"/>
    </source>
</evidence>
<dbReference type="SUPFAM" id="SSF81301">
    <property type="entry name" value="Nucleotidyltransferase"/>
    <property type="match status" value="1"/>
</dbReference>
<evidence type="ECO:0000256" key="10">
    <source>
        <dbReference type="ARBA" id="ARBA00022884"/>
    </source>
</evidence>
<protein>
    <submittedName>
        <fullName evidence="14">Poly(A) polymerase-like protein</fullName>
    </submittedName>
</protein>
<feature type="compositionally biased region" description="Basic residues" evidence="12">
    <location>
        <begin position="628"/>
        <end position="638"/>
    </location>
</feature>
<name>A0A4R1KXQ8_9BACT</name>
<feature type="compositionally biased region" description="Acidic residues" evidence="12">
    <location>
        <begin position="447"/>
        <end position="478"/>
    </location>
</feature>
<dbReference type="GO" id="GO:0046872">
    <property type="term" value="F:metal ion binding"/>
    <property type="evidence" value="ECO:0007669"/>
    <property type="project" value="UniProtKB-KW"/>
</dbReference>
<keyword evidence="10 11" id="KW-0694">RNA-binding</keyword>
<sequence>MPDYIYLLENRLSPAQRNALQLVRDIARDASMTVFLAGGAVRDLTSGSSVRDLDFTVQGNALKLLKKLEKSGVVLLGEHEPSRSMSLWFPGSVRVEVSTARREEYPKPGKPIYHWATIHEDLRRRDFTANAMALSLNESSYGLLLDPLNGVADIEARLLRLASNYGFLEDPSRLVRAWRLHHRLGWELEERTLVRYQNAKEEGVISAIPHYLLGVEIEAIAHEEDALGALKALEAEGWMKHLDPAWISAKADSTGLAALHRTLTQLQIQGVYPDPSAAQMELLTAKMQPKELAGLKKLFPNPGFVAQWESLESDAKEFARVLSGKDAASPSATWKLLTSYQAEPVLWLAFSSKSAPVQTKFNNFFNVWPDAKQRVPLALLLEMRITPELPGYDDLLQEIFFHLIDGQLQTEEEMRAFLEPYSPPAPPAPVNVRKTRGRRAERVRIEEELEEETDLHEDAELAAESEDDMDEERPEADDAPPPPKPALKSVLPGEKTTADGGKKASSSTSKKGSLQPAGIVEAATSKQSQAAPKPAGKGKAAKAVPAPKEEAKPKQATPAQSQKVAKSTPAKAIQKQVKPVPKKVVAAKPAPAKKQAGKAVPKKIASKATPKSAPSKAAAKSKPEPKAHGKKVAAKKKH</sequence>
<accession>A0A4R1KXQ8</accession>
<feature type="compositionally biased region" description="Low complexity" evidence="12">
    <location>
        <begin position="571"/>
        <end position="599"/>
    </location>
</feature>
<keyword evidence="6" id="KW-0548">Nucleotidyltransferase</keyword>
<evidence type="ECO:0000256" key="12">
    <source>
        <dbReference type="SAM" id="MobiDB-lite"/>
    </source>
</evidence>
<dbReference type="GO" id="GO:0000166">
    <property type="term" value="F:nucleotide binding"/>
    <property type="evidence" value="ECO:0007669"/>
    <property type="project" value="UniProtKB-KW"/>
</dbReference>
<evidence type="ECO:0000256" key="2">
    <source>
        <dbReference type="ARBA" id="ARBA00007265"/>
    </source>
</evidence>
<dbReference type="GO" id="GO:0016779">
    <property type="term" value="F:nucleotidyltransferase activity"/>
    <property type="evidence" value="ECO:0007669"/>
    <property type="project" value="UniProtKB-KW"/>
</dbReference>
<keyword evidence="9" id="KW-0460">Magnesium</keyword>
<dbReference type="AlphaFoldDB" id="A0A4R1KXQ8"/>
<feature type="region of interest" description="Disordered" evidence="12">
    <location>
        <begin position="444"/>
        <end position="638"/>
    </location>
</feature>
<dbReference type="InterPro" id="IPR052390">
    <property type="entry name" value="tRNA_nt/polyA_polymerase"/>
</dbReference>
<evidence type="ECO:0000256" key="11">
    <source>
        <dbReference type="RuleBase" id="RU003953"/>
    </source>
</evidence>
<organism evidence="14 15">
    <name type="scientific">Acidipila rosea</name>
    <dbReference type="NCBI Taxonomy" id="768535"/>
    <lineage>
        <taxon>Bacteria</taxon>
        <taxon>Pseudomonadati</taxon>
        <taxon>Acidobacteriota</taxon>
        <taxon>Terriglobia</taxon>
        <taxon>Terriglobales</taxon>
        <taxon>Acidobacteriaceae</taxon>
        <taxon>Acidipila</taxon>
    </lineage>
</organism>
<dbReference type="PANTHER" id="PTHR47788">
    <property type="entry name" value="POLYA POLYMERASE"/>
    <property type="match status" value="1"/>
</dbReference>
<comment type="similarity">
    <text evidence="2 11">Belongs to the tRNA nucleotidyltransferase/poly(A) polymerase family.</text>
</comment>
<keyword evidence="15" id="KW-1185">Reference proteome</keyword>
<reference evidence="14 15" key="1">
    <citation type="submission" date="2019-03" db="EMBL/GenBank/DDBJ databases">
        <title>Genomic Encyclopedia of Type Strains, Phase IV (KMG-IV): sequencing the most valuable type-strain genomes for metagenomic binning, comparative biology and taxonomic classification.</title>
        <authorList>
            <person name="Goeker M."/>
        </authorList>
    </citation>
    <scope>NUCLEOTIDE SEQUENCE [LARGE SCALE GENOMIC DNA]</scope>
    <source>
        <strain evidence="14 15">DSM 103428</strain>
    </source>
</reference>
<evidence type="ECO:0000256" key="7">
    <source>
        <dbReference type="ARBA" id="ARBA00022723"/>
    </source>
</evidence>
<dbReference type="PANTHER" id="PTHR47788:SF1">
    <property type="entry name" value="A-ADDING TRNA NUCLEOTIDYLTRANSFERASE"/>
    <property type="match status" value="1"/>
</dbReference>
<feature type="compositionally biased region" description="Low complexity" evidence="12">
    <location>
        <begin position="529"/>
        <end position="546"/>
    </location>
</feature>
<dbReference type="EMBL" id="SMGK01000007">
    <property type="protein sequence ID" value="TCK70215.1"/>
    <property type="molecule type" value="Genomic_DNA"/>
</dbReference>
<evidence type="ECO:0000313" key="15">
    <source>
        <dbReference type="Proteomes" id="UP000295210"/>
    </source>
</evidence>
<dbReference type="InterPro" id="IPR043519">
    <property type="entry name" value="NT_sf"/>
</dbReference>
<keyword evidence="7" id="KW-0479">Metal-binding</keyword>
<dbReference type="Proteomes" id="UP000295210">
    <property type="component" value="Unassembled WGS sequence"/>
</dbReference>
<evidence type="ECO:0000256" key="4">
    <source>
        <dbReference type="ARBA" id="ARBA00022679"/>
    </source>
</evidence>
<dbReference type="SUPFAM" id="SSF81891">
    <property type="entry name" value="Poly A polymerase C-terminal region-like"/>
    <property type="match status" value="1"/>
</dbReference>